<evidence type="ECO:0000256" key="5">
    <source>
        <dbReference type="ARBA" id="ARBA00022729"/>
    </source>
</evidence>
<dbReference type="GO" id="GO:0005912">
    <property type="term" value="C:adherens junction"/>
    <property type="evidence" value="ECO:0007669"/>
    <property type="project" value="TreeGrafter"/>
</dbReference>
<keyword evidence="7 12" id="KW-0106">Calcium</keyword>
<dbReference type="GO" id="GO:0044331">
    <property type="term" value="P:cell-cell adhesion mediated by cadherin"/>
    <property type="evidence" value="ECO:0007669"/>
    <property type="project" value="TreeGrafter"/>
</dbReference>
<keyword evidence="9 16" id="KW-1133">Transmembrane helix</keyword>
<sequence length="795" mass="86469">MRGDGYGILLIFLILMQIIISSEGTFETRLLNAVRKNRVKRSWIYPPIRIRETIEGDPPFQTKKLLDITNNNANVMSYELEGQDPNKFSIEFNAAVPSDPAFIWQLVALDREEFSTYLFYAVVRDAAGNELDRVKLDVIVEDRNDNSPIFNVATLQGSVREDASPGTPVTTVVATDRDDPTGLDQYGFVSYKLATSPEDPPAPGGQRRFAISESGVITVVGNLDVETAPSVKVVIQAKDGMVNSKFQISVTATATIQISDANNRAPVFEGRPYNAKQGELLPLRSTVYSISASDADIDPANKAVTFTITAGDTGGVFDIHSNFQGGVTQGDITLEKPLDYEKGPKQFILTVNAKNELATNSDDTLYQASTTVIIDVLDENEPPVFINQPYNGAVTENQGPEPNIARVRAQDYDFGGNQTVTYAIVSTEGWFSINEEGSISSIAPVDREHPAVNQTSSIYTLVVSSTDNYRVKATSTANVAIRINDKNDNAPEPDGPWTVTICEVPPEPRVTTINIKDKDEPKNGPPFTVTIDDASGLWVLENVAENPMARSVATLTKSFDVNQQSKYELPIIMSDGPSPPEPRLTSTATLTINICRCNDKGELNCETMVPIAGAGFPVALLIAIIAAILILLIIVLAVVAYRRRQQAGLEKEILLDDDDVRENLQAYHDEGGGEEDNDGYDISALQAPPPNSVKPKVIDVRPLGGAQPESRRPIQPDTDIGNYIGDAKQQADNDPTAPPFDSLLVFDYEGQGSDAGSLSSINSGTTDASQDYDYLNNWGPRFKKLADMYGGGESE</sequence>
<dbReference type="PRINTS" id="PR00205">
    <property type="entry name" value="CADHERIN"/>
</dbReference>
<dbReference type="GO" id="GO:0007156">
    <property type="term" value="P:homophilic cell adhesion via plasma membrane adhesion molecules"/>
    <property type="evidence" value="ECO:0007669"/>
    <property type="project" value="InterPro"/>
</dbReference>
<dbReference type="GO" id="GO:0016477">
    <property type="term" value="P:cell migration"/>
    <property type="evidence" value="ECO:0007669"/>
    <property type="project" value="TreeGrafter"/>
</dbReference>
<dbReference type="GO" id="GO:0034332">
    <property type="term" value="P:adherens junction organization"/>
    <property type="evidence" value="ECO:0007669"/>
    <property type="project" value="TreeGrafter"/>
</dbReference>
<feature type="transmembrane region" description="Helical" evidence="16">
    <location>
        <begin position="614"/>
        <end position="641"/>
    </location>
</feature>
<dbReference type="InterPro" id="IPR039808">
    <property type="entry name" value="Cadherin"/>
</dbReference>
<dbReference type="GO" id="GO:0005509">
    <property type="term" value="F:calcium ion binding"/>
    <property type="evidence" value="ECO:0007669"/>
    <property type="project" value="UniProtKB-UniRule"/>
</dbReference>
<keyword evidence="4" id="KW-0479">Metal-binding</keyword>
<keyword evidence="3 13" id="KW-0812">Transmembrane</keyword>
<dbReference type="GO" id="GO:0016342">
    <property type="term" value="C:catenin complex"/>
    <property type="evidence" value="ECO:0007669"/>
    <property type="project" value="TreeGrafter"/>
</dbReference>
<evidence type="ECO:0000256" key="17">
    <source>
        <dbReference type="SAM" id="SignalP"/>
    </source>
</evidence>
<dbReference type="eggNOG" id="KOG3594">
    <property type="taxonomic scope" value="Eukaryota"/>
</dbReference>
<keyword evidence="11" id="KW-0325">Glycoprotein</keyword>
<dbReference type="GO" id="GO:0008013">
    <property type="term" value="F:beta-catenin binding"/>
    <property type="evidence" value="ECO:0007669"/>
    <property type="project" value="TreeGrafter"/>
</dbReference>
<evidence type="ECO:0000256" key="11">
    <source>
        <dbReference type="ARBA" id="ARBA00023180"/>
    </source>
</evidence>
<dbReference type="InterPro" id="IPR027397">
    <property type="entry name" value="Catenin-bd_sf"/>
</dbReference>
<dbReference type="Pfam" id="PF00028">
    <property type="entry name" value="Cadherin"/>
    <property type="match status" value="4"/>
</dbReference>
<feature type="domain" description="Cadherin" evidence="18">
    <location>
        <begin position="67"/>
        <end position="150"/>
    </location>
</feature>
<reference evidence="19" key="2">
    <citation type="submission" date="2025-08" db="UniProtKB">
        <authorList>
            <consortium name="Ensembl"/>
        </authorList>
    </citation>
    <scope>IDENTIFICATION</scope>
</reference>
<comment type="function">
    <text evidence="14">Cadherins are calcium-dependent cell adhesion proteins.</text>
</comment>
<evidence type="ECO:0000256" key="1">
    <source>
        <dbReference type="ARBA" id="ARBA00004251"/>
    </source>
</evidence>
<evidence type="ECO:0000256" key="6">
    <source>
        <dbReference type="ARBA" id="ARBA00022737"/>
    </source>
</evidence>
<evidence type="ECO:0000259" key="18">
    <source>
        <dbReference type="PROSITE" id="PS50268"/>
    </source>
</evidence>
<dbReference type="InterPro" id="IPR000233">
    <property type="entry name" value="Cadherin_Y-type_LIR"/>
</dbReference>
<dbReference type="PANTHER" id="PTHR24027">
    <property type="entry name" value="CADHERIN-23"/>
    <property type="match status" value="1"/>
</dbReference>
<dbReference type="PANTHER" id="PTHR24027:SF422">
    <property type="entry name" value="CADHERIN DOMAIN-CONTAINING PROTEIN"/>
    <property type="match status" value="1"/>
</dbReference>
<keyword evidence="2" id="KW-1003">Cell membrane</keyword>
<dbReference type="PROSITE" id="PS50268">
    <property type="entry name" value="CADHERIN_2"/>
    <property type="match status" value="5"/>
</dbReference>
<evidence type="ECO:0000256" key="2">
    <source>
        <dbReference type="ARBA" id="ARBA00022475"/>
    </source>
</evidence>
<evidence type="ECO:0000256" key="15">
    <source>
        <dbReference type="SAM" id="MobiDB-lite"/>
    </source>
</evidence>
<dbReference type="Ensembl" id="ENSCSAVT00000016076.1">
    <property type="protein sequence ID" value="ENSCSAVP00000015897.1"/>
    <property type="gene ID" value="ENSCSAVG00000009349.1"/>
</dbReference>
<feature type="region of interest" description="Disordered" evidence="15">
    <location>
        <begin position="668"/>
        <end position="696"/>
    </location>
</feature>
<dbReference type="FunFam" id="4.10.900.10:FF:000001">
    <property type="entry name" value="Cadherin 2"/>
    <property type="match status" value="1"/>
</dbReference>
<dbReference type="InterPro" id="IPR015919">
    <property type="entry name" value="Cadherin-like_sf"/>
</dbReference>
<organism evidence="19 20">
    <name type="scientific">Ciona savignyi</name>
    <name type="common">Pacific transparent sea squirt</name>
    <dbReference type="NCBI Taxonomy" id="51511"/>
    <lineage>
        <taxon>Eukaryota</taxon>
        <taxon>Metazoa</taxon>
        <taxon>Chordata</taxon>
        <taxon>Tunicata</taxon>
        <taxon>Ascidiacea</taxon>
        <taxon>Phlebobranchia</taxon>
        <taxon>Cionidae</taxon>
        <taxon>Ciona</taxon>
    </lineage>
</organism>
<feature type="domain" description="Cadherin" evidence="18">
    <location>
        <begin position="269"/>
        <end position="385"/>
    </location>
</feature>
<dbReference type="GO" id="GO:0007043">
    <property type="term" value="P:cell-cell junction assembly"/>
    <property type="evidence" value="ECO:0007669"/>
    <property type="project" value="TreeGrafter"/>
</dbReference>
<feature type="signal peptide" evidence="17">
    <location>
        <begin position="1"/>
        <end position="24"/>
    </location>
</feature>
<feature type="domain" description="Cadherin" evidence="18">
    <location>
        <begin position="386"/>
        <end position="493"/>
    </location>
</feature>
<reference evidence="19" key="3">
    <citation type="submission" date="2025-09" db="UniProtKB">
        <authorList>
            <consortium name="Ensembl"/>
        </authorList>
    </citation>
    <scope>IDENTIFICATION</scope>
</reference>
<keyword evidence="10 16" id="KW-0472">Membrane</keyword>
<proteinExistence type="predicted"/>
<feature type="chain" id="PRO_5003578658" description="Cadherin domain-containing protein" evidence="17">
    <location>
        <begin position="25"/>
        <end position="795"/>
    </location>
</feature>
<evidence type="ECO:0000256" key="14">
    <source>
        <dbReference type="RuleBase" id="RU004357"/>
    </source>
</evidence>
<evidence type="ECO:0000256" key="4">
    <source>
        <dbReference type="ARBA" id="ARBA00022723"/>
    </source>
</evidence>
<dbReference type="CDD" id="cd11304">
    <property type="entry name" value="Cadherin_repeat"/>
    <property type="match status" value="5"/>
</dbReference>
<dbReference type="GO" id="GO:0045296">
    <property type="term" value="F:cadherin binding"/>
    <property type="evidence" value="ECO:0007669"/>
    <property type="project" value="TreeGrafter"/>
</dbReference>
<dbReference type="GeneTree" id="ENSGT00940000157175"/>
<dbReference type="Pfam" id="PF01049">
    <property type="entry name" value="CADH_Y-type_LIR"/>
    <property type="match status" value="1"/>
</dbReference>
<dbReference type="Gene3D" id="4.10.900.10">
    <property type="entry name" value="TCF3-CBD (Catenin binding domain)"/>
    <property type="match status" value="1"/>
</dbReference>
<dbReference type="PROSITE" id="PS00232">
    <property type="entry name" value="CADHERIN_1"/>
    <property type="match status" value="2"/>
</dbReference>
<evidence type="ECO:0000256" key="7">
    <source>
        <dbReference type="ARBA" id="ARBA00022837"/>
    </source>
</evidence>
<keyword evidence="20" id="KW-1185">Reference proteome</keyword>
<keyword evidence="8 13" id="KW-0130">Cell adhesion</keyword>
<dbReference type="InterPro" id="IPR020894">
    <property type="entry name" value="Cadherin_CS"/>
</dbReference>
<dbReference type="Proteomes" id="UP000007875">
    <property type="component" value="Unassembled WGS sequence"/>
</dbReference>
<dbReference type="GO" id="GO:0000902">
    <property type="term" value="P:cell morphogenesis"/>
    <property type="evidence" value="ECO:0007669"/>
    <property type="project" value="TreeGrafter"/>
</dbReference>
<dbReference type="SUPFAM" id="SSF49313">
    <property type="entry name" value="Cadherin-like"/>
    <property type="match status" value="5"/>
</dbReference>
<evidence type="ECO:0000256" key="10">
    <source>
        <dbReference type="ARBA" id="ARBA00023136"/>
    </source>
</evidence>
<dbReference type="SMART" id="SM00112">
    <property type="entry name" value="CA"/>
    <property type="match status" value="5"/>
</dbReference>
<name>H2ZE81_CIOSA</name>
<feature type="domain" description="Cadherin" evidence="18">
    <location>
        <begin position="151"/>
        <end position="268"/>
    </location>
</feature>
<evidence type="ECO:0000256" key="3">
    <source>
        <dbReference type="ARBA" id="ARBA00022692"/>
    </source>
</evidence>
<evidence type="ECO:0000256" key="16">
    <source>
        <dbReference type="SAM" id="Phobius"/>
    </source>
</evidence>
<evidence type="ECO:0000256" key="9">
    <source>
        <dbReference type="ARBA" id="ARBA00022989"/>
    </source>
</evidence>
<evidence type="ECO:0000256" key="12">
    <source>
        <dbReference type="PROSITE-ProRule" id="PRU00043"/>
    </source>
</evidence>
<keyword evidence="5 17" id="KW-0732">Signal</keyword>
<reference evidence="20" key="1">
    <citation type="submission" date="2003-08" db="EMBL/GenBank/DDBJ databases">
        <authorList>
            <person name="Birren B."/>
            <person name="Nusbaum C."/>
            <person name="Abebe A."/>
            <person name="Abouelleil A."/>
            <person name="Adekoya E."/>
            <person name="Ait-zahra M."/>
            <person name="Allen N."/>
            <person name="Allen T."/>
            <person name="An P."/>
            <person name="Anderson M."/>
            <person name="Anderson S."/>
            <person name="Arachchi H."/>
            <person name="Armbruster J."/>
            <person name="Bachantsang P."/>
            <person name="Baldwin J."/>
            <person name="Barry A."/>
            <person name="Bayul T."/>
            <person name="Blitshsteyn B."/>
            <person name="Bloom T."/>
            <person name="Blye J."/>
            <person name="Boguslavskiy L."/>
            <person name="Borowsky M."/>
            <person name="Boukhgalter B."/>
            <person name="Brunache A."/>
            <person name="Butler J."/>
            <person name="Calixte N."/>
            <person name="Calvo S."/>
            <person name="Camarata J."/>
            <person name="Campo K."/>
            <person name="Chang J."/>
            <person name="Cheshatsang Y."/>
            <person name="Citroen M."/>
            <person name="Collymore A."/>
            <person name="Considine T."/>
            <person name="Cook A."/>
            <person name="Cooke P."/>
            <person name="Corum B."/>
            <person name="Cuomo C."/>
            <person name="David R."/>
            <person name="Dawoe T."/>
            <person name="Degray S."/>
            <person name="Dodge S."/>
            <person name="Dooley K."/>
            <person name="Dorje P."/>
            <person name="Dorjee K."/>
            <person name="Dorris L."/>
            <person name="Duffey N."/>
            <person name="Dupes A."/>
            <person name="Elkins T."/>
            <person name="Engels R."/>
            <person name="Erickson J."/>
            <person name="Farina A."/>
            <person name="Faro S."/>
            <person name="Ferreira P."/>
            <person name="Fischer H."/>
            <person name="Fitzgerald M."/>
            <person name="Foley K."/>
            <person name="Gage D."/>
            <person name="Galagan J."/>
            <person name="Gearin G."/>
            <person name="Gnerre S."/>
            <person name="Gnirke A."/>
            <person name="Goyette A."/>
            <person name="Graham J."/>
            <person name="Grandbois E."/>
            <person name="Gyaltsen K."/>
            <person name="Hafez N."/>
            <person name="Hagopian D."/>
            <person name="Hagos B."/>
            <person name="Hall J."/>
            <person name="Hatcher B."/>
            <person name="Heller A."/>
            <person name="Higgins H."/>
            <person name="Honan T."/>
            <person name="Horn A."/>
            <person name="Houde N."/>
            <person name="Hughes L."/>
            <person name="Hulme W."/>
            <person name="Husby E."/>
            <person name="Iliev I."/>
            <person name="Jaffe D."/>
            <person name="Jones C."/>
            <person name="Kamal M."/>
            <person name="Kamat A."/>
            <person name="Kamvysselis M."/>
            <person name="Karlsson E."/>
            <person name="Kells C."/>
            <person name="Kieu A."/>
            <person name="Kisner P."/>
            <person name="Kodira C."/>
            <person name="Kulbokas E."/>
            <person name="Labutti K."/>
            <person name="Lama D."/>
            <person name="Landers T."/>
            <person name="Leger J."/>
            <person name="Levine S."/>
            <person name="Lewis D."/>
            <person name="Lewis T."/>
            <person name="Lindblad-toh K."/>
            <person name="Liu X."/>
            <person name="Lokyitsang T."/>
            <person name="Lokyitsang Y."/>
            <person name="Lucien O."/>
            <person name="Lui A."/>
            <person name="Ma L.J."/>
            <person name="Mabbitt R."/>
            <person name="Macdonald J."/>
            <person name="Maclean C."/>
            <person name="Major J."/>
            <person name="Manning J."/>
            <person name="Marabella R."/>
            <person name="Maru K."/>
            <person name="Matthews C."/>
            <person name="Mauceli E."/>
            <person name="Mccarthy M."/>
            <person name="Mcdonough S."/>
            <person name="Mcghee T."/>
            <person name="Meldrim J."/>
            <person name="Meneus L."/>
            <person name="Mesirov J."/>
            <person name="Mihalev A."/>
            <person name="Mihova T."/>
            <person name="Mikkelsen T."/>
            <person name="Mlenga V."/>
            <person name="Moru K."/>
            <person name="Mozes J."/>
            <person name="Mulrain L."/>
            <person name="Munson G."/>
            <person name="Naylor J."/>
            <person name="Newes C."/>
            <person name="Nguyen C."/>
            <person name="Nguyen N."/>
            <person name="Nguyen T."/>
            <person name="Nicol R."/>
            <person name="Nielsen C."/>
            <person name="Nizzari M."/>
            <person name="Norbu C."/>
            <person name="Norbu N."/>
            <person name="O'donnell P."/>
            <person name="Okoawo O."/>
            <person name="O'leary S."/>
            <person name="Omotosho B."/>
            <person name="O'neill K."/>
            <person name="Osman S."/>
            <person name="Parker S."/>
            <person name="Perrin D."/>
            <person name="Phunkhang P."/>
            <person name="Piqani B."/>
            <person name="Purcell S."/>
            <person name="Rachupka T."/>
            <person name="Ramasamy U."/>
            <person name="Rameau R."/>
            <person name="Ray V."/>
            <person name="Raymond C."/>
            <person name="Retta R."/>
            <person name="Richardson S."/>
            <person name="Rise C."/>
            <person name="Rodriguez J."/>
            <person name="Rogers J."/>
            <person name="Rogov P."/>
            <person name="Rutman M."/>
            <person name="Schupbach R."/>
            <person name="Seaman C."/>
            <person name="Settipalli S."/>
            <person name="Sharpe T."/>
            <person name="Sheridan J."/>
            <person name="Sherpa N."/>
            <person name="Shi J."/>
            <person name="Smirnov S."/>
            <person name="Smith C."/>
            <person name="Sougnez C."/>
            <person name="Spencer B."/>
            <person name="Stalker J."/>
            <person name="Stange-thomann N."/>
            <person name="Stavropoulos S."/>
            <person name="Stetson K."/>
            <person name="Stone C."/>
            <person name="Stone S."/>
            <person name="Stubbs M."/>
            <person name="Talamas J."/>
            <person name="Tchuinga P."/>
            <person name="Tenzing P."/>
            <person name="Tesfaye S."/>
            <person name="Theodore J."/>
            <person name="Thoulutsang Y."/>
            <person name="Topham K."/>
            <person name="Towey S."/>
            <person name="Tsamla T."/>
            <person name="Tsomo N."/>
            <person name="Vallee D."/>
            <person name="Vassiliev H."/>
            <person name="Venkataraman V."/>
            <person name="Vinson J."/>
            <person name="Vo A."/>
            <person name="Wade C."/>
            <person name="Wang S."/>
            <person name="Wangchuk T."/>
            <person name="Wangdi T."/>
            <person name="Whittaker C."/>
            <person name="Wilkinson J."/>
            <person name="Wu Y."/>
            <person name="Wyman D."/>
            <person name="Yadav S."/>
            <person name="Yang S."/>
            <person name="Yang X."/>
            <person name="Yeager S."/>
            <person name="Yee E."/>
            <person name="Young G."/>
            <person name="Zainoun J."/>
            <person name="Zembeck L."/>
            <person name="Zimmer A."/>
            <person name="Zody M."/>
            <person name="Lander E."/>
        </authorList>
    </citation>
    <scope>NUCLEOTIDE SEQUENCE [LARGE SCALE GENOMIC DNA]</scope>
</reference>
<evidence type="ECO:0000256" key="8">
    <source>
        <dbReference type="ARBA" id="ARBA00022889"/>
    </source>
</evidence>
<dbReference type="InParanoid" id="H2ZE81"/>
<evidence type="ECO:0000313" key="20">
    <source>
        <dbReference type="Proteomes" id="UP000007875"/>
    </source>
</evidence>
<dbReference type="STRING" id="51511.ENSCSAVP00000015897"/>
<dbReference type="AlphaFoldDB" id="H2ZE81"/>
<dbReference type="OMA" id="NICRCND"/>
<evidence type="ECO:0000256" key="13">
    <source>
        <dbReference type="RuleBase" id="RU003318"/>
    </source>
</evidence>
<comment type="subcellular location">
    <subcellularLocation>
        <location evidence="1 13">Cell membrane</location>
        <topology evidence="1 13">Single-pass type I membrane protein</topology>
    </subcellularLocation>
</comment>
<accession>H2ZE81</accession>
<evidence type="ECO:0000313" key="19">
    <source>
        <dbReference type="Ensembl" id="ENSCSAVP00000015897.1"/>
    </source>
</evidence>
<feature type="domain" description="Cadherin" evidence="18">
    <location>
        <begin position="493"/>
        <end position="612"/>
    </location>
</feature>
<dbReference type="InterPro" id="IPR002126">
    <property type="entry name" value="Cadherin-like_dom"/>
</dbReference>
<keyword evidence="6" id="KW-0677">Repeat</keyword>
<dbReference type="GO" id="GO:0016339">
    <property type="term" value="P:calcium-dependent cell-cell adhesion via plasma membrane cell adhesion molecules"/>
    <property type="evidence" value="ECO:0007669"/>
    <property type="project" value="TreeGrafter"/>
</dbReference>
<dbReference type="Gene3D" id="2.60.40.60">
    <property type="entry name" value="Cadherins"/>
    <property type="match status" value="5"/>
</dbReference>
<protein>
    <recommendedName>
        <fullName evidence="18">Cadherin domain-containing protein</fullName>
    </recommendedName>
</protein>
<dbReference type="HOGENOM" id="CLU_005284_2_0_1"/>